<accession>A0A445MVH0</accession>
<sequence length="1186" mass="130198">MRLDIRRILTSRYFLIPVAALLLYSITGFLVAPFIIRWYVPKYIHENMQCQAGIDRVRINPFYLTFEINRFRLTQADGSPLAEFERFFINYQISSLFRWATVFREISLDKPVLHLVFDPDGTLNLQKLIPKSPETTKHEAPPETEAKPFRMLLEAIAINGGKVSVVDRRQSSPAELTIDPLDLDFKNLSTLKGHDGTAYVSVTTSEGGTIEWEGDVTLAPLRSKGKLTLSAIRGANLWKFVRDEFNLERPKGQLNGTVSYQLDASNSPIQIKLSGVQFSLSDLMLKLLGADKPFFELKKLELIAPEMDLTTKVLRVERLLIEGGTVDVRIDESGRPNLQQIVREVKKDEEKQGDAPAIETAPASVPNDPPPSPESVPAPSPETPPATNSGPPLRVEVDAVEVRDIGVNLEDLSRSSPLKAQISNFGLRFKTTIEAGPAENKISVNEIASELTDVQLGSVQSPRPQFQTDKLTIEGGQLDLGGRSILMSRIALGNGHVDVSLDQQGRLNWAQLFGPKSGDKQAVESEPAAPSTPSWNFLVKSFEITGFGSRISDLGKQPGKPLLNIKNFNTVLTDVDGKSPMGFKVGFDFEEGGGMSVSGKVIPSVPSVEADVNVSGLALTPLQPYLEEFITLQLRSAKVSTKGNLTYGKPGTGVLMAYTGGLSLNQFSLSKPKANKTFLGFDSVQLPKFTLKIEPSRFETQEIIVSRPVGELIIAEDRTVNLANIVKEQESGKKAPTPPKPKAKKGDDDFSFRIGRIRIQNGNVLFGDFSLKPQFQTRIHDLKGMIGGLASDKNALANMQLDGKVDKYGLAKIDGALRLYDFKRSTDINIVFRNVELKNLSPYSGKFAGRRIESGKLSMDLKYRIQDKKLVGDNKIIVDNLVLGEKVDSPDATSLPLGLAVAIMKDPNGMIDIGLPVSGDLDNPQFSIGSLIWKAFVNLLNKAVTSPFRALGSLLGEGEAEKFNSVEFEPGKDEIPPPETEKLKKLADVLQKRPELKLDVQGRYSTETDGKELKDLRVRRAVATRMGIELEPKADPGPIDFTDSSTRSTLEDMYEKRFGKDSLDELEEGIEKGTVTPQLPAQQKGKKAKGGFTRMINSLKLYKVIPGMKSPDQAAAWAGELYVRLVESEPLSQDALIELAKTRAQAVVQELKVSAGLPADRIGTNDPEEMSGDIEPSVKLSLSALN</sequence>
<dbReference type="EMBL" id="OJIN01000101">
    <property type="protein sequence ID" value="SPD73458.1"/>
    <property type="molecule type" value="Genomic_DNA"/>
</dbReference>
<dbReference type="PANTHER" id="PTHR30441">
    <property type="entry name" value="DUF748 DOMAIN-CONTAINING PROTEIN"/>
    <property type="match status" value="1"/>
</dbReference>
<dbReference type="InterPro" id="IPR036737">
    <property type="entry name" value="OmpA-like_sf"/>
</dbReference>
<keyword evidence="2" id="KW-0812">Transmembrane</keyword>
<organism evidence="3">
    <name type="scientific">uncultured Desulfobacterium sp</name>
    <dbReference type="NCBI Taxonomy" id="201089"/>
    <lineage>
        <taxon>Bacteria</taxon>
        <taxon>Pseudomonadati</taxon>
        <taxon>Thermodesulfobacteriota</taxon>
        <taxon>Desulfobacteria</taxon>
        <taxon>Desulfobacterales</taxon>
        <taxon>Desulfobacteriaceae</taxon>
        <taxon>Desulfobacterium</taxon>
        <taxon>environmental samples</taxon>
    </lineage>
</organism>
<name>A0A445MVH0_9BACT</name>
<keyword evidence="2" id="KW-1133">Transmembrane helix</keyword>
<keyword evidence="2" id="KW-0472">Membrane</keyword>
<dbReference type="InterPro" id="IPR052894">
    <property type="entry name" value="AsmA-related"/>
</dbReference>
<reference evidence="3" key="1">
    <citation type="submission" date="2018-01" db="EMBL/GenBank/DDBJ databases">
        <authorList>
            <person name="Regsiter A."/>
            <person name="William W."/>
        </authorList>
    </citation>
    <scope>NUCLEOTIDE SEQUENCE</scope>
    <source>
        <strain evidence="3">TRIP AH-1</strain>
    </source>
</reference>
<evidence type="ECO:0008006" key="4">
    <source>
        <dbReference type="Google" id="ProtNLM"/>
    </source>
</evidence>
<evidence type="ECO:0000313" key="3">
    <source>
        <dbReference type="EMBL" id="SPD73458.1"/>
    </source>
</evidence>
<dbReference type="Gene3D" id="3.30.1330.60">
    <property type="entry name" value="OmpA-like domain"/>
    <property type="match status" value="1"/>
</dbReference>
<proteinExistence type="predicted"/>
<feature type="region of interest" description="Disordered" evidence="1">
    <location>
        <begin position="727"/>
        <end position="748"/>
    </location>
</feature>
<protein>
    <recommendedName>
        <fullName evidence="4">DUF748 domain-containing protein</fullName>
    </recommendedName>
</protein>
<dbReference type="GO" id="GO:0090313">
    <property type="term" value="P:regulation of protein targeting to membrane"/>
    <property type="evidence" value="ECO:0007669"/>
    <property type="project" value="TreeGrafter"/>
</dbReference>
<feature type="compositionally biased region" description="Pro residues" evidence="1">
    <location>
        <begin position="367"/>
        <end position="384"/>
    </location>
</feature>
<dbReference type="InterPro" id="IPR008023">
    <property type="entry name" value="DUF748"/>
</dbReference>
<feature type="transmembrane region" description="Helical" evidence="2">
    <location>
        <begin position="12"/>
        <end position="40"/>
    </location>
</feature>
<dbReference type="Pfam" id="PF05359">
    <property type="entry name" value="DUF748"/>
    <property type="match status" value="1"/>
</dbReference>
<dbReference type="GO" id="GO:0005886">
    <property type="term" value="C:plasma membrane"/>
    <property type="evidence" value="ECO:0007669"/>
    <property type="project" value="TreeGrafter"/>
</dbReference>
<feature type="region of interest" description="Disordered" evidence="1">
    <location>
        <begin position="346"/>
        <end position="393"/>
    </location>
</feature>
<evidence type="ECO:0000256" key="1">
    <source>
        <dbReference type="SAM" id="MobiDB-lite"/>
    </source>
</evidence>
<dbReference type="AlphaFoldDB" id="A0A445MVH0"/>
<dbReference type="PANTHER" id="PTHR30441:SF8">
    <property type="entry name" value="DUF748 DOMAIN-CONTAINING PROTEIN"/>
    <property type="match status" value="1"/>
</dbReference>
<gene>
    <name evidence="3" type="ORF">PITCH_A190034</name>
</gene>
<evidence type="ECO:0000256" key="2">
    <source>
        <dbReference type="SAM" id="Phobius"/>
    </source>
</evidence>